<keyword evidence="2 6" id="KW-0812">Transmembrane</keyword>
<evidence type="ECO:0000256" key="5">
    <source>
        <dbReference type="ARBA" id="ARBA00023136"/>
    </source>
</evidence>
<proteinExistence type="predicted"/>
<dbReference type="AlphaFoldDB" id="A0A0U9HJW6"/>
<protein>
    <submittedName>
        <fullName evidence="8">Aromatic and neutral amino acid transporter</fullName>
    </submittedName>
</protein>
<dbReference type="OrthoDB" id="1684102at2759"/>
<feature type="transmembrane region" description="Helical" evidence="6">
    <location>
        <begin position="294"/>
        <end position="317"/>
    </location>
</feature>
<evidence type="ECO:0000313" key="8">
    <source>
        <dbReference type="EMBL" id="GAQ82673.1"/>
    </source>
</evidence>
<evidence type="ECO:0000256" key="1">
    <source>
        <dbReference type="ARBA" id="ARBA00004141"/>
    </source>
</evidence>
<dbReference type="GO" id="GO:0015179">
    <property type="term" value="F:L-amino acid transmembrane transporter activity"/>
    <property type="evidence" value="ECO:0000318"/>
    <property type="project" value="GO_Central"/>
</dbReference>
<dbReference type="InterPro" id="IPR013057">
    <property type="entry name" value="AA_transpt_TM"/>
</dbReference>
<feature type="transmembrane region" description="Helical" evidence="6">
    <location>
        <begin position="63"/>
        <end position="84"/>
    </location>
</feature>
<dbReference type="STRING" id="105231.A0A0U9HJW6"/>
<dbReference type="GO" id="GO:0003333">
    <property type="term" value="P:amino acid transmembrane transport"/>
    <property type="evidence" value="ECO:0000318"/>
    <property type="project" value="GO_Central"/>
</dbReference>
<feature type="transmembrane region" description="Helical" evidence="6">
    <location>
        <begin position="446"/>
        <end position="471"/>
    </location>
</feature>
<dbReference type="Proteomes" id="UP000054558">
    <property type="component" value="Unassembled WGS sequence"/>
</dbReference>
<feature type="transmembrane region" description="Helical" evidence="6">
    <location>
        <begin position="160"/>
        <end position="185"/>
    </location>
</feature>
<evidence type="ECO:0000256" key="3">
    <source>
        <dbReference type="ARBA" id="ARBA00022970"/>
    </source>
</evidence>
<feature type="transmembrane region" description="Helical" evidence="6">
    <location>
        <begin position="250"/>
        <end position="273"/>
    </location>
</feature>
<keyword evidence="9" id="KW-1185">Reference proteome</keyword>
<dbReference type="PANTHER" id="PTHR22950:SF349">
    <property type="entry name" value="AMINO ACID TRANSPORTER TRANSMEMBRANE DOMAIN-CONTAINING PROTEIN"/>
    <property type="match status" value="1"/>
</dbReference>
<keyword evidence="4 6" id="KW-1133">Transmembrane helix</keyword>
<feature type="transmembrane region" description="Helical" evidence="6">
    <location>
        <begin position="337"/>
        <end position="359"/>
    </location>
</feature>
<dbReference type="OMA" id="WIRNISK"/>
<feature type="transmembrane region" description="Helical" evidence="6">
    <location>
        <begin position="37"/>
        <end position="57"/>
    </location>
</feature>
<feature type="transmembrane region" description="Helical" evidence="6">
    <location>
        <begin position="219"/>
        <end position="238"/>
    </location>
</feature>
<evidence type="ECO:0000256" key="6">
    <source>
        <dbReference type="SAM" id="Phobius"/>
    </source>
</evidence>
<feature type="transmembrane region" description="Helical" evidence="6">
    <location>
        <begin position="191"/>
        <end position="212"/>
    </location>
</feature>
<dbReference type="GO" id="GO:0005774">
    <property type="term" value="C:vacuolar membrane"/>
    <property type="evidence" value="ECO:0000318"/>
    <property type="project" value="GO_Central"/>
</dbReference>
<dbReference type="Pfam" id="PF01490">
    <property type="entry name" value="Aa_trans"/>
    <property type="match status" value="2"/>
</dbReference>
<keyword evidence="5 6" id="KW-0472">Membrane</keyword>
<keyword evidence="3" id="KW-0029">Amino-acid transport</keyword>
<evidence type="ECO:0000259" key="7">
    <source>
        <dbReference type="Pfam" id="PF01490"/>
    </source>
</evidence>
<sequence>MADQHGYPAEIPVEATPLLPTLSSHQRPKKLSSKKKTFGNIVISIVGAGVLGLPYAFKESGYLLGSICIVAAGALAWYCMMLLIKCAAKLKEQNHEVHTYGDLGFHSLGNFGRQLTDVTVVISQGGCCVAYLVFIAENLCTLVPLPKTPVILLLIPFQTLLSWAVDWCVLLSQSGFCVAYLVTIAGNVGSALHLSGVAVVASIVPLQILLSWIRSLTGLAPFSIVADVFMAIAMAVVIKDDVAVIGPSSFSHVHAFTSLSKAPFVIGVAVYCFEGFAMTQPIEQSMKERKSFGWVLGLAIGLITFVYLSFGMIGYLAYGEATRDIITLNLPHDWTTIAVKLGLSVGLFFTFPVMMVPVYEIADRRLMSFSWFRQYVEPSPRLRTALFRTARALIVLLAAYIAISVPGFGIFISLVGSTVCAMLAFVLPGLFHLKTFEGELTWFARVFDYLLIAFGTTFGVVGTFNTLASIVESRH</sequence>
<accession>A0A0U9HJW6</accession>
<name>A0A0U9HJW6_KLENI</name>
<evidence type="ECO:0000256" key="2">
    <source>
        <dbReference type="ARBA" id="ARBA00022692"/>
    </source>
</evidence>
<evidence type="ECO:0000313" key="9">
    <source>
        <dbReference type="Proteomes" id="UP000054558"/>
    </source>
</evidence>
<keyword evidence="3" id="KW-0813">Transport</keyword>
<feature type="domain" description="Amino acid transporter transmembrane" evidence="7">
    <location>
        <begin position="164"/>
        <end position="465"/>
    </location>
</feature>
<comment type="subcellular location">
    <subcellularLocation>
        <location evidence="1">Membrane</location>
        <topology evidence="1">Multi-pass membrane protein</topology>
    </subcellularLocation>
</comment>
<organism evidence="8 9">
    <name type="scientific">Klebsormidium nitens</name>
    <name type="common">Green alga</name>
    <name type="synonym">Ulothrix nitens</name>
    <dbReference type="NCBI Taxonomy" id="105231"/>
    <lineage>
        <taxon>Eukaryota</taxon>
        <taxon>Viridiplantae</taxon>
        <taxon>Streptophyta</taxon>
        <taxon>Klebsormidiophyceae</taxon>
        <taxon>Klebsormidiales</taxon>
        <taxon>Klebsormidiaceae</taxon>
        <taxon>Klebsormidium</taxon>
    </lineage>
</organism>
<evidence type="ECO:0000256" key="4">
    <source>
        <dbReference type="ARBA" id="ARBA00022989"/>
    </source>
</evidence>
<dbReference type="PANTHER" id="PTHR22950">
    <property type="entry name" value="AMINO ACID TRANSPORTER"/>
    <property type="match status" value="1"/>
</dbReference>
<feature type="transmembrane region" description="Helical" evidence="6">
    <location>
        <begin position="393"/>
        <end position="426"/>
    </location>
</feature>
<reference evidence="8 9" key="1">
    <citation type="journal article" date="2014" name="Nat. Commun.">
        <title>Klebsormidium flaccidum genome reveals primary factors for plant terrestrial adaptation.</title>
        <authorList>
            <person name="Hori K."/>
            <person name="Maruyama F."/>
            <person name="Fujisawa T."/>
            <person name="Togashi T."/>
            <person name="Yamamoto N."/>
            <person name="Seo M."/>
            <person name="Sato S."/>
            <person name="Yamada T."/>
            <person name="Mori H."/>
            <person name="Tajima N."/>
            <person name="Moriyama T."/>
            <person name="Ikeuchi M."/>
            <person name="Watanabe M."/>
            <person name="Wada H."/>
            <person name="Kobayashi K."/>
            <person name="Saito M."/>
            <person name="Masuda T."/>
            <person name="Sasaki-Sekimoto Y."/>
            <person name="Mashiguchi K."/>
            <person name="Awai K."/>
            <person name="Shimojima M."/>
            <person name="Masuda S."/>
            <person name="Iwai M."/>
            <person name="Nobusawa T."/>
            <person name="Narise T."/>
            <person name="Kondo S."/>
            <person name="Saito H."/>
            <person name="Sato R."/>
            <person name="Murakawa M."/>
            <person name="Ihara Y."/>
            <person name="Oshima-Yamada Y."/>
            <person name="Ohtaka K."/>
            <person name="Satoh M."/>
            <person name="Sonobe K."/>
            <person name="Ishii M."/>
            <person name="Ohtani R."/>
            <person name="Kanamori-Sato M."/>
            <person name="Honoki R."/>
            <person name="Miyazaki D."/>
            <person name="Mochizuki H."/>
            <person name="Umetsu J."/>
            <person name="Higashi K."/>
            <person name="Shibata D."/>
            <person name="Kamiya Y."/>
            <person name="Sato N."/>
            <person name="Nakamura Y."/>
            <person name="Tabata S."/>
            <person name="Ida S."/>
            <person name="Kurokawa K."/>
            <person name="Ohta H."/>
        </authorList>
    </citation>
    <scope>NUCLEOTIDE SEQUENCE [LARGE SCALE GENOMIC DNA]</scope>
    <source>
        <strain evidence="8 9">NIES-2285</strain>
    </source>
</reference>
<dbReference type="EMBL" id="DF237068">
    <property type="protein sequence ID" value="GAQ82673.1"/>
    <property type="molecule type" value="Genomic_DNA"/>
</dbReference>
<gene>
    <name evidence="8" type="ORF">KFL_001190160</name>
</gene>
<feature type="domain" description="Amino acid transporter transmembrane" evidence="7">
    <location>
        <begin position="33"/>
        <end position="163"/>
    </location>
</feature>